<dbReference type="Gene3D" id="3.40.50.1000">
    <property type="entry name" value="HAD superfamily/HAD-like"/>
    <property type="match status" value="1"/>
</dbReference>
<dbReference type="InterPro" id="IPR036412">
    <property type="entry name" value="HAD-like_sf"/>
</dbReference>
<protein>
    <submittedName>
        <fullName evidence="1">HAD hydrolase-like protein</fullName>
    </submittedName>
</protein>
<sequence>MGTTPGNRRTHLVWDWNGTLLDDNTAVVGATNAAFGEIGLAPITVERYRETYCVPIPRFYERLMGRLPTDAEWERMDGAFHRHYTEQRDACGLTAGAAELLAQWQLTGRSQSIMSMYQHEELVPVVRGYGIERHFVRVDGRTGPSGGSKARYMERHLAELAALGGISPRHTVVIGDAVDDAVAAAHVGAKAVLYTGGSHSRAGLEKAGVPVVDSLAEATALAERLAE</sequence>
<dbReference type="Gene3D" id="1.10.150.240">
    <property type="entry name" value="Putative phosphatase, domain 2"/>
    <property type="match status" value="1"/>
</dbReference>
<dbReference type="InterPro" id="IPR023214">
    <property type="entry name" value="HAD_sf"/>
</dbReference>
<dbReference type="EMBL" id="CP120997">
    <property type="protein sequence ID" value="WLQ34129.1"/>
    <property type="molecule type" value="Genomic_DNA"/>
</dbReference>
<dbReference type="InterPro" id="IPR050155">
    <property type="entry name" value="HAD-like_hydrolase_sf"/>
</dbReference>
<proteinExistence type="predicted"/>
<dbReference type="Pfam" id="PF00702">
    <property type="entry name" value="Hydrolase"/>
    <property type="match status" value="1"/>
</dbReference>
<dbReference type="PANTHER" id="PTHR43434:SF1">
    <property type="entry name" value="PHOSPHOGLYCOLATE PHOSPHATASE"/>
    <property type="match status" value="1"/>
</dbReference>
<dbReference type="SFLD" id="SFLDG01129">
    <property type="entry name" value="C1.5:_HAD__Beta-PGM__Phosphata"/>
    <property type="match status" value="1"/>
</dbReference>
<keyword evidence="2" id="KW-1185">Reference proteome</keyword>
<dbReference type="Proteomes" id="UP001239522">
    <property type="component" value="Chromosome"/>
</dbReference>
<dbReference type="SFLD" id="SFLDS00003">
    <property type="entry name" value="Haloacid_Dehalogenase"/>
    <property type="match status" value="1"/>
</dbReference>
<accession>A0ABY9HIE2</accession>
<dbReference type="PANTHER" id="PTHR43434">
    <property type="entry name" value="PHOSPHOGLYCOLATE PHOSPHATASE"/>
    <property type="match status" value="1"/>
</dbReference>
<dbReference type="SUPFAM" id="SSF56784">
    <property type="entry name" value="HAD-like"/>
    <property type="match status" value="1"/>
</dbReference>
<name>A0ABY9HIE2_9ACTN</name>
<organism evidence="1 2">
    <name type="scientific">Streptomyces castrisilvae</name>
    <dbReference type="NCBI Taxonomy" id="3033811"/>
    <lineage>
        <taxon>Bacteria</taxon>
        <taxon>Bacillati</taxon>
        <taxon>Actinomycetota</taxon>
        <taxon>Actinomycetes</taxon>
        <taxon>Kitasatosporales</taxon>
        <taxon>Streptomycetaceae</taxon>
        <taxon>Streptomyces</taxon>
    </lineage>
</organism>
<dbReference type="RefSeq" id="WP_306054063.1">
    <property type="nucleotide sequence ID" value="NZ_CP120997.1"/>
</dbReference>
<evidence type="ECO:0000313" key="2">
    <source>
        <dbReference type="Proteomes" id="UP001239522"/>
    </source>
</evidence>
<reference evidence="1 2" key="1">
    <citation type="submission" date="2023-03" db="EMBL/GenBank/DDBJ databases">
        <title>Isolation and description of six Streptomyces strains from soil environments, able to metabolize different microbial glucans.</title>
        <authorList>
            <person name="Widen T."/>
            <person name="Larsbrink J."/>
        </authorList>
    </citation>
    <scope>NUCLEOTIDE SEQUENCE [LARGE SCALE GENOMIC DNA]</scope>
    <source>
        <strain evidence="1 2">Mut1</strain>
    </source>
</reference>
<dbReference type="InterPro" id="IPR023198">
    <property type="entry name" value="PGP-like_dom2"/>
</dbReference>
<evidence type="ECO:0000313" key="1">
    <source>
        <dbReference type="EMBL" id="WLQ34129.1"/>
    </source>
</evidence>
<gene>
    <name evidence="1" type="ORF">P8A18_12045</name>
</gene>